<evidence type="ECO:0000256" key="2">
    <source>
        <dbReference type="ARBA" id="ARBA00009410"/>
    </source>
</evidence>
<dbReference type="PANTHER" id="PTHR13847">
    <property type="entry name" value="SARCOSINE DEHYDROGENASE-RELATED"/>
    <property type="match status" value="1"/>
</dbReference>
<evidence type="ECO:0000313" key="6">
    <source>
        <dbReference type="EMBL" id="AOH86632.1"/>
    </source>
</evidence>
<evidence type="ECO:0000256" key="1">
    <source>
        <dbReference type="ARBA" id="ARBA00001974"/>
    </source>
</evidence>
<evidence type="ECO:0000259" key="5">
    <source>
        <dbReference type="Pfam" id="PF01266"/>
    </source>
</evidence>
<evidence type="ECO:0000256" key="3">
    <source>
        <dbReference type="ARBA" id="ARBA00022630"/>
    </source>
</evidence>
<dbReference type="Gene3D" id="3.50.50.60">
    <property type="entry name" value="FAD/NAD(P)-binding domain"/>
    <property type="match status" value="1"/>
</dbReference>
<keyword evidence="7" id="KW-1185">Reference proteome</keyword>
<comment type="similarity">
    <text evidence="2">Belongs to the DadA oxidoreductase family.</text>
</comment>
<dbReference type="OrthoDB" id="9799943at2"/>
<dbReference type="AlphaFoldDB" id="A0A1B3ZGS7"/>
<protein>
    <submittedName>
        <fullName evidence="6">FAD-dependent oxidoreductase</fullName>
    </submittedName>
</protein>
<dbReference type="GO" id="GO:0016491">
    <property type="term" value="F:oxidoreductase activity"/>
    <property type="evidence" value="ECO:0007669"/>
    <property type="project" value="UniProtKB-KW"/>
</dbReference>
<feature type="domain" description="FAD dependent oxidoreductase" evidence="5">
    <location>
        <begin position="7"/>
        <end position="366"/>
    </location>
</feature>
<proteinExistence type="inferred from homology"/>
<dbReference type="InterPro" id="IPR017741">
    <property type="entry name" value="FAD-dependent_OxRdtase_HpnW"/>
</dbReference>
<evidence type="ECO:0000313" key="7">
    <source>
        <dbReference type="Proteomes" id="UP000094256"/>
    </source>
</evidence>
<dbReference type="PANTHER" id="PTHR13847:SF286">
    <property type="entry name" value="D-AMINO ACID DEHYDROGENASE"/>
    <property type="match status" value="1"/>
</dbReference>
<dbReference type="Pfam" id="PF01266">
    <property type="entry name" value="DAO"/>
    <property type="match status" value="1"/>
</dbReference>
<accession>A0A1B3ZGS7</accession>
<keyword evidence="3" id="KW-0285">Flavoprotein</keyword>
<dbReference type="RefSeq" id="WP_069207162.1">
    <property type="nucleotide sequence ID" value="NZ_CP014168.1"/>
</dbReference>
<sequence length="379" mass="39488">MAEDQYDIAIVGAGIVGLAHALAAARAGLRAVVIDRDAQVNGASIRNFGFVTVTGQENGAPWRRARRSRDVWAEVAPQAGIPIEHTGLAMVAQRREALAVLEAFMATDMAEGCELLEGAAARARLGEVRPRDLAGALFSGIDLRVESRTAIPRLAAWLTECHNVTFRRGVAVNAVESARVTTSAGSIAAGTIIVCPGDDLATLFPDALARAGVTRCKLQMLRLADPGFRLPSAVMSDLGLVRYRGYAALPAAAALSARLEAEQGDHLANGVHLIVAQNADGSLIVGDSHHYAATPDPFGSSEVDALILDEFAAVFGLVPPVLERWTGTYASASGHSLVETPMDGVRLVVVTSGTGASTAFALAEEVIGGIINIQLGASV</sequence>
<dbReference type="EMBL" id="CP014168">
    <property type="protein sequence ID" value="AOH86632.1"/>
    <property type="molecule type" value="Genomic_DNA"/>
</dbReference>
<organism evidence="6 7">
    <name type="scientific">Sphingomonas panacis</name>
    <dbReference type="NCBI Taxonomy" id="1560345"/>
    <lineage>
        <taxon>Bacteria</taxon>
        <taxon>Pseudomonadati</taxon>
        <taxon>Pseudomonadota</taxon>
        <taxon>Alphaproteobacteria</taxon>
        <taxon>Sphingomonadales</taxon>
        <taxon>Sphingomonadaceae</taxon>
        <taxon>Sphingomonas</taxon>
    </lineage>
</organism>
<gene>
    <name evidence="6" type="ORF">AWL63_08335</name>
</gene>
<dbReference type="InterPro" id="IPR006076">
    <property type="entry name" value="FAD-dep_OxRdtase"/>
</dbReference>
<dbReference type="NCBIfam" id="TIGR03364">
    <property type="entry name" value="HpnW_proposed"/>
    <property type="match status" value="1"/>
</dbReference>
<evidence type="ECO:0000256" key="4">
    <source>
        <dbReference type="ARBA" id="ARBA00023002"/>
    </source>
</evidence>
<comment type="cofactor">
    <cofactor evidence="1">
        <name>FAD</name>
        <dbReference type="ChEBI" id="CHEBI:57692"/>
    </cofactor>
</comment>
<dbReference type="SUPFAM" id="SSF51971">
    <property type="entry name" value="Nucleotide-binding domain"/>
    <property type="match status" value="1"/>
</dbReference>
<reference evidence="6 7" key="1">
    <citation type="submission" date="2016-01" db="EMBL/GenBank/DDBJ databases">
        <title>Complete genome and mega plasmid sequence of Sphingomonas panacis DCY99 elicits systemic resistance in rice to Xanthomonas oryzae.</title>
        <authorList>
            <person name="Kim Y.J."/>
            <person name="Yang D.C."/>
            <person name="Sing P."/>
        </authorList>
    </citation>
    <scope>NUCLEOTIDE SEQUENCE [LARGE SCALE GENOMIC DNA]</scope>
    <source>
        <strain evidence="6 7">DCY99</strain>
    </source>
</reference>
<dbReference type="InterPro" id="IPR036188">
    <property type="entry name" value="FAD/NAD-bd_sf"/>
</dbReference>
<dbReference type="KEGG" id="span:AWL63_08335"/>
<dbReference type="Gene3D" id="3.30.9.10">
    <property type="entry name" value="D-Amino Acid Oxidase, subunit A, domain 2"/>
    <property type="match status" value="1"/>
</dbReference>
<dbReference type="STRING" id="1560345.AWL63_08335"/>
<keyword evidence="4" id="KW-0560">Oxidoreductase</keyword>
<dbReference type="Proteomes" id="UP000094256">
    <property type="component" value="Chromosome"/>
</dbReference>
<name>A0A1B3ZGS7_9SPHN</name>
<dbReference type="GO" id="GO:0005737">
    <property type="term" value="C:cytoplasm"/>
    <property type="evidence" value="ECO:0007669"/>
    <property type="project" value="TreeGrafter"/>
</dbReference>